<feature type="binding site" evidence="5">
    <location>
        <position position="283"/>
    </location>
    <ligand>
        <name>glyoxylate</name>
        <dbReference type="ChEBI" id="CHEBI:36655"/>
    </ligand>
</feature>
<evidence type="ECO:0000256" key="5">
    <source>
        <dbReference type="PIRSR" id="PIRSR000138-2"/>
    </source>
</evidence>
<dbReference type="GO" id="GO:0010181">
    <property type="term" value="F:FMN binding"/>
    <property type="evidence" value="ECO:0007669"/>
    <property type="project" value="InterPro"/>
</dbReference>
<feature type="binding site" evidence="5">
    <location>
        <begin position="313"/>
        <end position="317"/>
    </location>
    <ligand>
        <name>FMN</name>
        <dbReference type="ChEBI" id="CHEBI:58210"/>
    </ligand>
</feature>
<dbReference type="PROSITE" id="PS00557">
    <property type="entry name" value="FMN_HYDROXY_ACID_DH_1"/>
    <property type="match status" value="1"/>
</dbReference>
<feature type="binding site" evidence="5">
    <location>
        <position position="281"/>
    </location>
    <ligand>
        <name>FMN</name>
        <dbReference type="ChEBI" id="CHEBI:58210"/>
    </ligand>
</feature>
<protein>
    <submittedName>
        <fullName evidence="7">Lactate 2-monooxygenase</fullName>
        <ecNumber evidence="7">1.13.12.4</ecNumber>
    </submittedName>
</protein>
<dbReference type="InterPro" id="IPR008259">
    <property type="entry name" value="FMN_hydac_DH_AS"/>
</dbReference>
<dbReference type="InterPro" id="IPR037350">
    <property type="entry name" value="LMO_FMN"/>
</dbReference>
<feature type="binding site" evidence="5">
    <location>
        <position position="187"/>
    </location>
    <ligand>
        <name>glyoxylate</name>
        <dbReference type="ChEBI" id="CHEBI:36655"/>
    </ligand>
</feature>
<dbReference type="Proteomes" id="UP000215506">
    <property type="component" value="Unassembled WGS sequence"/>
</dbReference>
<evidence type="ECO:0000256" key="1">
    <source>
        <dbReference type="ARBA" id="ARBA00001917"/>
    </source>
</evidence>
<keyword evidence="5" id="KW-0288">FMN</keyword>
<dbReference type="PROSITE" id="PS51349">
    <property type="entry name" value="FMN_HYDROXY_ACID_DH_2"/>
    <property type="match status" value="1"/>
</dbReference>
<dbReference type="PANTHER" id="PTHR10578:SF143">
    <property type="entry name" value="FMN-DEPENDENT ALPHA-HYDROXY ACID DEHYDROGENASE PB1A11.03"/>
    <property type="match status" value="1"/>
</dbReference>
<gene>
    <name evidence="7" type="ORF">B7C42_04538</name>
</gene>
<feature type="binding site" evidence="5">
    <location>
        <begin position="336"/>
        <end position="337"/>
    </location>
    <ligand>
        <name>FMN</name>
        <dbReference type="ChEBI" id="CHEBI:58210"/>
    </ligand>
</feature>
<proteinExistence type="inferred from homology"/>
<comment type="cofactor">
    <cofactor evidence="1">
        <name>FMN</name>
        <dbReference type="ChEBI" id="CHEBI:58210"/>
    </cofactor>
</comment>
<dbReference type="GO" id="GO:0050040">
    <property type="term" value="F:lactate 2-monooxygenase activity"/>
    <property type="evidence" value="ECO:0007669"/>
    <property type="project" value="UniProtKB-EC"/>
</dbReference>
<feature type="binding site" evidence="5">
    <location>
        <position position="44"/>
    </location>
    <ligand>
        <name>glyoxylate</name>
        <dbReference type="ChEBI" id="CHEBI:36655"/>
    </ligand>
</feature>
<dbReference type="PANTHER" id="PTHR10578">
    <property type="entry name" value="S -2-HYDROXY-ACID OXIDASE-RELATED"/>
    <property type="match status" value="1"/>
</dbReference>
<evidence type="ECO:0000256" key="4">
    <source>
        <dbReference type="PIRSR" id="PIRSR000138-1"/>
    </source>
</evidence>
<dbReference type="Gene3D" id="3.20.20.70">
    <property type="entry name" value="Aldolase class I"/>
    <property type="match status" value="1"/>
</dbReference>
<keyword evidence="5" id="KW-0285">Flavoprotein</keyword>
<name>A0A231H4C3_9NOCA</name>
<feature type="domain" description="FMN hydroxy acid dehydrogenase" evidence="6">
    <location>
        <begin position="18"/>
        <end position="387"/>
    </location>
</feature>
<keyword evidence="8" id="KW-1185">Reference proteome</keyword>
<dbReference type="InterPro" id="IPR037396">
    <property type="entry name" value="FMN_HAD"/>
</dbReference>
<dbReference type="InterPro" id="IPR013785">
    <property type="entry name" value="Aldolase_TIM"/>
</dbReference>
<dbReference type="Pfam" id="PF01070">
    <property type="entry name" value="FMN_dh"/>
    <property type="match status" value="1"/>
</dbReference>
<feature type="binding site" evidence="5">
    <location>
        <position position="152"/>
    </location>
    <ligand>
        <name>glyoxylate</name>
        <dbReference type="ChEBI" id="CHEBI:36655"/>
    </ligand>
</feature>
<feature type="binding site" evidence="5">
    <location>
        <position position="178"/>
    </location>
    <ligand>
        <name>FMN</name>
        <dbReference type="ChEBI" id="CHEBI:58210"/>
    </ligand>
</feature>
<keyword evidence="2 7" id="KW-0560">Oxidoreductase</keyword>
<keyword evidence="7" id="KW-0503">Monooxygenase</keyword>
<dbReference type="CDD" id="cd03332">
    <property type="entry name" value="LMO_FMN"/>
    <property type="match status" value="1"/>
</dbReference>
<dbReference type="InterPro" id="IPR012133">
    <property type="entry name" value="Alpha-hydoxy_acid_DH_FMN"/>
</dbReference>
<comment type="caution">
    <text evidence="7">The sequence shown here is derived from an EMBL/GenBank/DDBJ whole genome shotgun (WGS) entry which is preliminary data.</text>
</comment>
<evidence type="ECO:0000256" key="2">
    <source>
        <dbReference type="ARBA" id="ARBA00023002"/>
    </source>
</evidence>
<comment type="similarity">
    <text evidence="3">Belongs to the FMN-dependent alpha-hydroxy acid dehydrogenase family.</text>
</comment>
<accession>A0A231H4C3</accession>
<reference evidence="7 8" key="1">
    <citation type="submission" date="2017-07" db="EMBL/GenBank/DDBJ databases">
        <title>First draft Genome Sequence of Nocardia cerradoensis isolated from human infection.</title>
        <authorList>
            <person name="Carrasco G."/>
        </authorList>
    </citation>
    <scope>NUCLEOTIDE SEQUENCE [LARGE SCALE GENOMIC DNA]</scope>
    <source>
        <strain evidence="7 8">CNM20130759</strain>
    </source>
</reference>
<dbReference type="SUPFAM" id="SSF51395">
    <property type="entry name" value="FMN-linked oxidoreductases"/>
    <property type="match status" value="1"/>
</dbReference>
<dbReference type="AlphaFoldDB" id="A0A231H4C3"/>
<organism evidence="7 8">
    <name type="scientific">Nocardia cerradoensis</name>
    <dbReference type="NCBI Taxonomy" id="85688"/>
    <lineage>
        <taxon>Bacteria</taxon>
        <taxon>Bacillati</taxon>
        <taxon>Actinomycetota</taxon>
        <taxon>Actinomycetes</taxon>
        <taxon>Mycobacteriales</taxon>
        <taxon>Nocardiaceae</taxon>
        <taxon>Nocardia</taxon>
    </lineage>
</organism>
<evidence type="ECO:0000313" key="7">
    <source>
        <dbReference type="EMBL" id="OXR43670.1"/>
    </source>
</evidence>
<dbReference type="RefSeq" id="WP_094026419.1">
    <property type="nucleotide sequence ID" value="NZ_NGAF01000009.1"/>
</dbReference>
<dbReference type="EC" id="1.13.12.4" evidence="7"/>
<feature type="binding site" evidence="5">
    <location>
        <begin position="97"/>
        <end position="99"/>
    </location>
    <ligand>
        <name>FMN</name>
        <dbReference type="ChEBI" id="CHEBI:58210"/>
    </ligand>
</feature>
<feature type="active site" description="Proton acceptor" evidence="4">
    <location>
        <position position="283"/>
    </location>
</feature>
<feature type="binding site" evidence="5">
    <location>
        <position position="150"/>
    </location>
    <ligand>
        <name>FMN</name>
        <dbReference type="ChEBI" id="CHEBI:58210"/>
    </ligand>
</feature>
<dbReference type="InterPro" id="IPR000262">
    <property type="entry name" value="FMN-dep_DH"/>
</dbReference>
<feature type="binding site" evidence="5">
    <location>
        <position position="128"/>
    </location>
    <ligand>
        <name>FMN</name>
        <dbReference type="ChEBI" id="CHEBI:58210"/>
    </ligand>
</feature>
<feature type="binding site" evidence="5">
    <location>
        <position position="259"/>
    </location>
    <ligand>
        <name>FMN</name>
        <dbReference type="ChEBI" id="CHEBI:58210"/>
    </ligand>
</feature>
<dbReference type="EMBL" id="NGAF01000009">
    <property type="protein sequence ID" value="OXR43670.1"/>
    <property type="molecule type" value="Genomic_DNA"/>
</dbReference>
<feature type="binding site" evidence="5">
    <location>
        <position position="286"/>
    </location>
    <ligand>
        <name>glyoxylate</name>
        <dbReference type="ChEBI" id="CHEBI:36655"/>
    </ligand>
</feature>
<evidence type="ECO:0000313" key="8">
    <source>
        <dbReference type="Proteomes" id="UP000215506"/>
    </source>
</evidence>
<sequence length="387" mass="41294">MAFGDFQNEIYFNGLRGVVPAYPVSFAELAERAQAALPPSVWSYVAGGAGDERTQRANVAAFDRWGVIPRMFVGAKERDLSVEMFGSTWPAPIFMAPIGVIGLCAQDGHGDLATAKAAARTGVPMVASTLMVDPMEDVAAELGDTPGFFQLYTPTDRDLAASLVERAERAGYQGIVVTLDTWVTGWRPRDLSTGNFPQLRGHCLANYFTDPVFRASLAQSPEQDPQSAILRWIQVFGNPLTWADLPWLRSLTTLPLIVKGICHPDDARRVKDLGIDGIYCSNHGGRQANGGLPALEMLAEVVSAGDGLPVLFDSGVRSGADIIKALALGASAVGIGRPYAYGLALGGADGIVHVLRTLLAETDLIMAVDGYPTLKDLTPEALRPVSV</sequence>
<evidence type="ECO:0000259" key="6">
    <source>
        <dbReference type="PROSITE" id="PS51349"/>
    </source>
</evidence>
<dbReference type="PIRSF" id="PIRSF000138">
    <property type="entry name" value="Al-hdrx_acd_dh"/>
    <property type="match status" value="1"/>
</dbReference>
<evidence type="ECO:0000256" key="3">
    <source>
        <dbReference type="ARBA" id="ARBA00024042"/>
    </source>
</evidence>